<evidence type="ECO:0000256" key="1">
    <source>
        <dbReference type="SAM" id="MobiDB-lite"/>
    </source>
</evidence>
<dbReference type="Proteomes" id="UP001642484">
    <property type="component" value="Unassembled WGS sequence"/>
</dbReference>
<gene>
    <name evidence="3" type="ORF">CCMP2556_LOCUS34064</name>
</gene>
<protein>
    <submittedName>
        <fullName evidence="3">Uncharacterized protein</fullName>
    </submittedName>
</protein>
<organism evidence="3 4">
    <name type="scientific">Durusdinium trenchii</name>
    <dbReference type="NCBI Taxonomy" id="1381693"/>
    <lineage>
        <taxon>Eukaryota</taxon>
        <taxon>Sar</taxon>
        <taxon>Alveolata</taxon>
        <taxon>Dinophyceae</taxon>
        <taxon>Suessiales</taxon>
        <taxon>Symbiodiniaceae</taxon>
        <taxon>Durusdinium</taxon>
    </lineage>
</organism>
<dbReference type="InterPro" id="IPR036259">
    <property type="entry name" value="MFS_trans_sf"/>
</dbReference>
<evidence type="ECO:0000256" key="2">
    <source>
        <dbReference type="SAM" id="Phobius"/>
    </source>
</evidence>
<feature type="transmembrane region" description="Helical" evidence="2">
    <location>
        <begin position="177"/>
        <end position="195"/>
    </location>
</feature>
<dbReference type="PANTHER" id="PTHR37314:SF4">
    <property type="entry name" value="UPF0700 TRANSMEMBRANE PROTEIN YOAK"/>
    <property type="match status" value="1"/>
</dbReference>
<feature type="transmembrane region" description="Helical" evidence="2">
    <location>
        <begin position="207"/>
        <end position="225"/>
    </location>
</feature>
<dbReference type="InterPro" id="IPR010699">
    <property type="entry name" value="DUF1275"/>
</dbReference>
<comment type="caution">
    <text evidence="3">The sequence shown here is derived from an EMBL/GenBank/DDBJ whole genome shotgun (WGS) entry which is preliminary data.</text>
</comment>
<dbReference type="Pfam" id="PF06912">
    <property type="entry name" value="DUF1275"/>
    <property type="match status" value="1"/>
</dbReference>
<evidence type="ECO:0000313" key="3">
    <source>
        <dbReference type="EMBL" id="CAK9069280.1"/>
    </source>
</evidence>
<keyword evidence="2" id="KW-1133">Transmembrane helix</keyword>
<sequence>MLVPKATGAMDLLDLPQNIQPRELSHSPSSAAFSLSVMSIREQDGASRGGSRRSSPSPKMQSNPSSSPNPSPKSGDSSPQREAAAAAKSAFQKRRSMSLLSSQSETHIKAYEVRKSFKKPQNWVLIFGWFLASCAGFVNTVAFLSWQMFVSHMTGTSTKIGLQIEGYHSQPSEMWKAFGLVGMFVFGAFTCGLLIDKNQVHFGGKSWYGFALVLNGLLLITAALLPDAPICSCYLASMACGLQNAMCTSHFGAVVRTTHVTGTLTDIGSILGRVAVMHLRKGCRRSKFNVLEKAELGVDLRKLLVLLPMWVSFVMGSTFGALAESILGQHALFIPAFATTFLGVVYMTLRQVLSDLFQQLEQQSLREKLHEVHSALWRANTSMVDGDATAELDEIDEEIGEMMHHLEAPPEMKL</sequence>
<feature type="transmembrane region" description="Helical" evidence="2">
    <location>
        <begin position="123"/>
        <end position="146"/>
    </location>
</feature>
<feature type="region of interest" description="Disordered" evidence="1">
    <location>
        <begin position="36"/>
        <end position="88"/>
    </location>
</feature>
<keyword evidence="4" id="KW-1185">Reference proteome</keyword>
<keyword evidence="2" id="KW-0812">Transmembrane</keyword>
<feature type="transmembrane region" description="Helical" evidence="2">
    <location>
        <begin position="330"/>
        <end position="349"/>
    </location>
</feature>
<dbReference type="Gene3D" id="1.20.1250.20">
    <property type="entry name" value="MFS general substrate transporter like domains"/>
    <property type="match status" value="1"/>
</dbReference>
<feature type="compositionally biased region" description="Low complexity" evidence="1">
    <location>
        <begin position="52"/>
        <end position="87"/>
    </location>
</feature>
<dbReference type="EMBL" id="CAXAMN010022428">
    <property type="protein sequence ID" value="CAK9069280.1"/>
    <property type="molecule type" value="Genomic_DNA"/>
</dbReference>
<feature type="transmembrane region" description="Helical" evidence="2">
    <location>
        <begin position="303"/>
        <end position="323"/>
    </location>
</feature>
<dbReference type="PANTHER" id="PTHR37314">
    <property type="entry name" value="SLR0142 PROTEIN"/>
    <property type="match status" value="1"/>
</dbReference>
<keyword evidence="2" id="KW-0472">Membrane</keyword>
<dbReference type="SUPFAM" id="SSF103473">
    <property type="entry name" value="MFS general substrate transporter"/>
    <property type="match status" value="1"/>
</dbReference>
<accession>A0ABP0NZR7</accession>
<proteinExistence type="predicted"/>
<name>A0ABP0NZR7_9DINO</name>
<evidence type="ECO:0000313" key="4">
    <source>
        <dbReference type="Proteomes" id="UP001642484"/>
    </source>
</evidence>
<reference evidence="3 4" key="1">
    <citation type="submission" date="2024-02" db="EMBL/GenBank/DDBJ databases">
        <authorList>
            <person name="Chen Y."/>
            <person name="Shah S."/>
            <person name="Dougan E. K."/>
            <person name="Thang M."/>
            <person name="Chan C."/>
        </authorList>
    </citation>
    <scope>NUCLEOTIDE SEQUENCE [LARGE SCALE GENOMIC DNA]</scope>
</reference>